<accession>A0A5B7YEH0</accession>
<evidence type="ECO:0000313" key="3">
    <source>
        <dbReference type="Proteomes" id="UP000304912"/>
    </source>
</evidence>
<organism evidence="2 3">
    <name type="scientific">Salinimonas iocasae</name>
    <dbReference type="NCBI Taxonomy" id="2572577"/>
    <lineage>
        <taxon>Bacteria</taxon>
        <taxon>Pseudomonadati</taxon>
        <taxon>Pseudomonadota</taxon>
        <taxon>Gammaproteobacteria</taxon>
        <taxon>Alteromonadales</taxon>
        <taxon>Alteromonadaceae</taxon>
        <taxon>Alteromonas/Salinimonas group</taxon>
        <taxon>Salinimonas</taxon>
    </lineage>
</organism>
<dbReference type="Gene3D" id="3.40.710.10">
    <property type="entry name" value="DD-peptidase/beta-lactamase superfamily"/>
    <property type="match status" value="1"/>
</dbReference>
<dbReference type="AlphaFoldDB" id="A0A5B7YEH0"/>
<dbReference type="EMBL" id="CP039852">
    <property type="protein sequence ID" value="QCZ94142.1"/>
    <property type="molecule type" value="Genomic_DNA"/>
</dbReference>
<dbReference type="SUPFAM" id="SSF56601">
    <property type="entry name" value="beta-lactamase/transpeptidase-like"/>
    <property type="match status" value="1"/>
</dbReference>
<dbReference type="InterPro" id="IPR050789">
    <property type="entry name" value="Diverse_Enzym_Activities"/>
</dbReference>
<proteinExistence type="predicted"/>
<gene>
    <name evidence="2" type="ORF">FBQ74_11980</name>
</gene>
<dbReference type="InterPro" id="IPR012338">
    <property type="entry name" value="Beta-lactam/transpept-like"/>
</dbReference>
<dbReference type="PANTHER" id="PTHR43283">
    <property type="entry name" value="BETA-LACTAMASE-RELATED"/>
    <property type="match status" value="1"/>
</dbReference>
<dbReference type="OrthoDB" id="119951at2"/>
<dbReference type="KEGG" id="salk:FBQ74_11980"/>
<evidence type="ECO:0000259" key="1">
    <source>
        <dbReference type="Pfam" id="PF00144"/>
    </source>
</evidence>
<name>A0A5B7YEH0_9ALTE</name>
<evidence type="ECO:0000313" key="2">
    <source>
        <dbReference type="EMBL" id="QCZ94142.1"/>
    </source>
</evidence>
<dbReference type="InterPro" id="IPR001466">
    <property type="entry name" value="Beta-lactam-related"/>
</dbReference>
<sequence length="413" mass="46569">MQHRHSITTALGCILMTFTSIGQALPETLKQHPAQYLVREDTVGLESYDDNSTRNQQGKNAQLLEGFSRTLQPELLEQQLESLVAEVEVPGLSFALINNARIVYEFNGGVRNVDSGKPVNQQTMFDAASMSKTVFSAFVLKMVDEGMLSLDTPLFEYMPYQDIAHDERYKKITARMALSHTTGFPNWRFLTDDGKYVPDKPLTIAFEPGTQYQYSGEGFQYLAKVLAHLHETDLDGLQQIINKTLLSPLKMESSSFIWTNYLQQHRADGHVQGKINAGWSITAQNPNFNAAASLQTNARFYAQFLIGIFEDNYLSHKSYQAMTSVQSEKLTDKGNSIYKYGLGLYIENLDGHTFYQHGGFNGSASGLFRYSKEHNVGYVFFTNSEKKNIIDKKIMTWLNNHANRDQSVKAGAL</sequence>
<keyword evidence="3" id="KW-1185">Reference proteome</keyword>
<protein>
    <submittedName>
        <fullName evidence="2">Beta-lactamase family protein</fullName>
    </submittedName>
</protein>
<dbReference type="Proteomes" id="UP000304912">
    <property type="component" value="Chromosome"/>
</dbReference>
<dbReference type="Pfam" id="PF00144">
    <property type="entry name" value="Beta-lactamase"/>
    <property type="match status" value="1"/>
</dbReference>
<reference evidence="2 3" key="1">
    <citation type="submission" date="2019-04" db="EMBL/GenBank/DDBJ databases">
        <title>Salinimonas iocasae sp. nov., a halophilic bacterium isolated from the outer tube casing of tubeworms in Okinawa Trough.</title>
        <authorList>
            <person name="Zhang H."/>
            <person name="Wang H."/>
            <person name="Li C."/>
        </authorList>
    </citation>
    <scope>NUCLEOTIDE SEQUENCE [LARGE SCALE GENOMIC DNA]</scope>
    <source>
        <strain evidence="2 3">KX18D6</strain>
    </source>
</reference>
<dbReference type="PANTHER" id="PTHR43283:SF18">
    <property type="match status" value="1"/>
</dbReference>
<feature type="domain" description="Beta-lactamase-related" evidence="1">
    <location>
        <begin position="78"/>
        <end position="387"/>
    </location>
</feature>